<dbReference type="Proteomes" id="UP001249851">
    <property type="component" value="Unassembled WGS sequence"/>
</dbReference>
<sequence length="78" mass="8735">MVIQLLKCCEEQLRKDLTSNAGALPTSKSVDEVMAVIKKLAKTPWSLVYNFTTCVKTGMRRYAASVLAYEEKPAYANF</sequence>
<evidence type="ECO:0000313" key="1">
    <source>
        <dbReference type="EMBL" id="KAK2554183.1"/>
    </source>
</evidence>
<name>A0AAD9Q3R0_ACRCE</name>
<reference evidence="1" key="2">
    <citation type="journal article" date="2023" name="Science">
        <title>Genomic signatures of disease resistance in endangered staghorn corals.</title>
        <authorList>
            <person name="Vollmer S.V."/>
            <person name="Selwyn J.D."/>
            <person name="Despard B.A."/>
            <person name="Roesel C.L."/>
        </authorList>
    </citation>
    <scope>NUCLEOTIDE SEQUENCE</scope>
    <source>
        <strain evidence="1">K2</strain>
    </source>
</reference>
<reference evidence="1" key="1">
    <citation type="journal article" date="2023" name="G3 (Bethesda)">
        <title>Whole genome assembly and annotation of the endangered Caribbean coral Acropora cervicornis.</title>
        <authorList>
            <person name="Selwyn J.D."/>
            <person name="Vollmer S.V."/>
        </authorList>
    </citation>
    <scope>NUCLEOTIDE SEQUENCE</scope>
    <source>
        <strain evidence="1">K2</strain>
    </source>
</reference>
<dbReference type="EMBL" id="JARQWQ010000072">
    <property type="protein sequence ID" value="KAK2554183.1"/>
    <property type="molecule type" value="Genomic_DNA"/>
</dbReference>
<protein>
    <submittedName>
        <fullName evidence="1">Uncharacterized protein</fullName>
    </submittedName>
</protein>
<comment type="caution">
    <text evidence="1">The sequence shown here is derived from an EMBL/GenBank/DDBJ whole genome shotgun (WGS) entry which is preliminary data.</text>
</comment>
<accession>A0AAD9Q3R0</accession>
<proteinExistence type="predicted"/>
<gene>
    <name evidence="1" type="ORF">P5673_024542</name>
</gene>
<evidence type="ECO:0000313" key="2">
    <source>
        <dbReference type="Proteomes" id="UP001249851"/>
    </source>
</evidence>
<organism evidence="1 2">
    <name type="scientific">Acropora cervicornis</name>
    <name type="common">Staghorn coral</name>
    <dbReference type="NCBI Taxonomy" id="6130"/>
    <lineage>
        <taxon>Eukaryota</taxon>
        <taxon>Metazoa</taxon>
        <taxon>Cnidaria</taxon>
        <taxon>Anthozoa</taxon>
        <taxon>Hexacorallia</taxon>
        <taxon>Scleractinia</taxon>
        <taxon>Astrocoeniina</taxon>
        <taxon>Acroporidae</taxon>
        <taxon>Acropora</taxon>
    </lineage>
</organism>
<dbReference type="AlphaFoldDB" id="A0AAD9Q3R0"/>
<keyword evidence="2" id="KW-1185">Reference proteome</keyword>